<proteinExistence type="predicted"/>
<organism evidence="1 2">
    <name type="scientific">Porites evermanni</name>
    <dbReference type="NCBI Taxonomy" id="104178"/>
    <lineage>
        <taxon>Eukaryota</taxon>
        <taxon>Metazoa</taxon>
        <taxon>Cnidaria</taxon>
        <taxon>Anthozoa</taxon>
        <taxon>Hexacorallia</taxon>
        <taxon>Scleractinia</taxon>
        <taxon>Fungiina</taxon>
        <taxon>Poritidae</taxon>
        <taxon>Porites</taxon>
    </lineage>
</organism>
<keyword evidence="2" id="KW-1185">Reference proteome</keyword>
<comment type="caution">
    <text evidence="1">The sequence shown here is derived from an EMBL/GenBank/DDBJ whole genome shotgun (WGS) entry which is preliminary data.</text>
</comment>
<accession>A0ABN8LGG7</accession>
<evidence type="ECO:0000313" key="1">
    <source>
        <dbReference type="EMBL" id="CAH3016167.1"/>
    </source>
</evidence>
<name>A0ABN8LGG7_9CNID</name>
<gene>
    <name evidence="1" type="ORF">PEVE_00026555</name>
</gene>
<dbReference type="EMBL" id="CALNXI010000036">
    <property type="protein sequence ID" value="CAH3016167.1"/>
    <property type="molecule type" value="Genomic_DNA"/>
</dbReference>
<evidence type="ECO:0000313" key="2">
    <source>
        <dbReference type="Proteomes" id="UP001159427"/>
    </source>
</evidence>
<dbReference type="Proteomes" id="UP001159427">
    <property type="component" value="Unassembled WGS sequence"/>
</dbReference>
<reference evidence="1 2" key="1">
    <citation type="submission" date="2022-05" db="EMBL/GenBank/DDBJ databases">
        <authorList>
            <consortium name="Genoscope - CEA"/>
            <person name="William W."/>
        </authorList>
    </citation>
    <scope>NUCLEOTIDE SEQUENCE [LARGE SCALE GENOMIC DNA]</scope>
</reference>
<protein>
    <submittedName>
        <fullName evidence="1">Uncharacterized protein</fullName>
    </submittedName>
</protein>
<sequence length="179" mass="20742">MSYGYAMSSDRNEWLVYRAGLKKRPPFDDDVNTDKGPTFDDDENTVKGKCATLNNIIRPHPRSFFISQSAKKSTASKGEEKRELISELRRSLKWVKTSPFECQRGVLLISFSMLVYAINVYLDDNDPKTPEDFNFQAEIKAASHWDWLDDENRCLELGPYDDRRVKLAAERHFINGLRN</sequence>